<reference evidence="2 3" key="1">
    <citation type="submission" date="2024-06" db="EMBL/GenBank/DDBJ databases">
        <title>Genomic Encyclopedia of Type Strains, Phase IV (KMG-IV): sequencing the most valuable type-strain genomes for metagenomic binning, comparative biology and taxonomic classification.</title>
        <authorList>
            <person name="Goeker M."/>
        </authorList>
    </citation>
    <scope>NUCLEOTIDE SEQUENCE [LARGE SCALE GENOMIC DNA]</scope>
    <source>
        <strain evidence="2 3">DSM 28303</strain>
    </source>
</reference>
<dbReference type="EMBL" id="JBEPLO010000004">
    <property type="protein sequence ID" value="MET3557455.1"/>
    <property type="molecule type" value="Genomic_DNA"/>
</dbReference>
<keyword evidence="1" id="KW-0472">Membrane</keyword>
<protein>
    <submittedName>
        <fullName evidence="2">Low temperature requirement protein LtrA</fullName>
    </submittedName>
</protein>
<name>A0ABV2FFV5_9STRE</name>
<accession>A0ABV2FFV5</accession>
<comment type="caution">
    <text evidence="2">The sequence shown here is derived from an EMBL/GenBank/DDBJ whole genome shotgun (WGS) entry which is preliminary data.</text>
</comment>
<proteinExistence type="predicted"/>
<dbReference type="Proteomes" id="UP001549122">
    <property type="component" value="Unassembled WGS sequence"/>
</dbReference>
<organism evidence="2 3">
    <name type="scientific">Streptococcus rupicaprae</name>
    <dbReference type="NCBI Taxonomy" id="759619"/>
    <lineage>
        <taxon>Bacteria</taxon>
        <taxon>Bacillati</taxon>
        <taxon>Bacillota</taxon>
        <taxon>Bacilli</taxon>
        <taxon>Lactobacillales</taxon>
        <taxon>Streptococcaceae</taxon>
        <taxon>Streptococcus</taxon>
    </lineage>
</organism>
<feature type="transmembrane region" description="Helical" evidence="1">
    <location>
        <begin position="39"/>
        <end position="58"/>
    </location>
</feature>
<evidence type="ECO:0000313" key="2">
    <source>
        <dbReference type="EMBL" id="MET3557455.1"/>
    </source>
</evidence>
<evidence type="ECO:0000313" key="3">
    <source>
        <dbReference type="Proteomes" id="UP001549122"/>
    </source>
</evidence>
<gene>
    <name evidence="2" type="ORF">ABID29_000565</name>
</gene>
<dbReference type="InterPro" id="IPR010640">
    <property type="entry name" value="Low_temperature_requirement_A"/>
</dbReference>
<dbReference type="Pfam" id="PF06772">
    <property type="entry name" value="LtrA"/>
    <property type="match status" value="1"/>
</dbReference>
<keyword evidence="1" id="KW-1133">Transmembrane helix</keyword>
<sequence>MVTHKKVELTELFYDLVYVYGFSQTTSLIHHIHHGVVPTLSFVAFAIGMLIMLNSWMVQTVFTNRFG</sequence>
<evidence type="ECO:0000256" key="1">
    <source>
        <dbReference type="SAM" id="Phobius"/>
    </source>
</evidence>
<keyword evidence="3" id="KW-1185">Reference proteome</keyword>
<keyword evidence="1" id="KW-0812">Transmembrane</keyword>